<organism evidence="1 2">
    <name type="scientific">Sinanodonta woodiana</name>
    <name type="common">Chinese pond mussel</name>
    <name type="synonym">Anodonta woodiana</name>
    <dbReference type="NCBI Taxonomy" id="1069815"/>
    <lineage>
        <taxon>Eukaryota</taxon>
        <taxon>Metazoa</taxon>
        <taxon>Spiralia</taxon>
        <taxon>Lophotrochozoa</taxon>
        <taxon>Mollusca</taxon>
        <taxon>Bivalvia</taxon>
        <taxon>Autobranchia</taxon>
        <taxon>Heteroconchia</taxon>
        <taxon>Palaeoheterodonta</taxon>
        <taxon>Unionida</taxon>
        <taxon>Unionoidea</taxon>
        <taxon>Unionidae</taxon>
        <taxon>Unioninae</taxon>
        <taxon>Sinanodonta</taxon>
    </lineage>
</organism>
<feature type="non-terminal residue" evidence="1">
    <location>
        <position position="102"/>
    </location>
</feature>
<accession>A0ABD3TLS0</accession>
<protein>
    <submittedName>
        <fullName evidence="1">Uncharacterized protein</fullName>
    </submittedName>
</protein>
<evidence type="ECO:0000313" key="1">
    <source>
        <dbReference type="EMBL" id="KAL3837253.1"/>
    </source>
</evidence>
<dbReference type="AlphaFoldDB" id="A0ABD3TLS0"/>
<name>A0ABD3TLS0_SINWO</name>
<dbReference type="SUPFAM" id="SSF48726">
    <property type="entry name" value="Immunoglobulin"/>
    <property type="match status" value="1"/>
</dbReference>
<dbReference type="EMBL" id="JBJQND010000018">
    <property type="protein sequence ID" value="KAL3837253.1"/>
    <property type="molecule type" value="Genomic_DNA"/>
</dbReference>
<proteinExistence type="predicted"/>
<keyword evidence="2" id="KW-1185">Reference proteome</keyword>
<dbReference type="Proteomes" id="UP001634394">
    <property type="component" value="Unassembled WGS sequence"/>
</dbReference>
<comment type="caution">
    <text evidence="1">The sequence shown here is derived from an EMBL/GenBank/DDBJ whole genome shotgun (WGS) entry which is preliminary data.</text>
</comment>
<dbReference type="InterPro" id="IPR013783">
    <property type="entry name" value="Ig-like_fold"/>
</dbReference>
<sequence length="102" mass="11149">VSPVQTYVGSAANFSFVVTEDLQNTTIIHIKDKTGAIVVSARGSLSVSNHPLYKDRVNFTGNTYQKQISFILRNVTLEDAGLYTVVLSDTVKTIGTQMLIVK</sequence>
<reference evidence="1 2" key="1">
    <citation type="submission" date="2024-11" db="EMBL/GenBank/DDBJ databases">
        <title>Chromosome-level genome assembly of the freshwater bivalve Anodonta woodiana.</title>
        <authorList>
            <person name="Chen X."/>
        </authorList>
    </citation>
    <scope>NUCLEOTIDE SEQUENCE [LARGE SCALE GENOMIC DNA]</scope>
    <source>
        <strain evidence="1">MN2024</strain>
        <tissue evidence="1">Gills</tissue>
    </source>
</reference>
<feature type="non-terminal residue" evidence="1">
    <location>
        <position position="1"/>
    </location>
</feature>
<evidence type="ECO:0000313" key="2">
    <source>
        <dbReference type="Proteomes" id="UP001634394"/>
    </source>
</evidence>
<dbReference type="Gene3D" id="2.60.40.10">
    <property type="entry name" value="Immunoglobulins"/>
    <property type="match status" value="1"/>
</dbReference>
<dbReference type="InterPro" id="IPR036179">
    <property type="entry name" value="Ig-like_dom_sf"/>
</dbReference>
<gene>
    <name evidence="1" type="ORF">ACJMK2_022621</name>
</gene>